<comment type="caution">
    <text evidence="1">The sequence shown here is derived from an EMBL/GenBank/DDBJ whole genome shotgun (WGS) entry which is preliminary data.</text>
</comment>
<evidence type="ECO:0000313" key="1">
    <source>
        <dbReference type="EMBL" id="KYD11504.1"/>
    </source>
</evidence>
<keyword evidence="2" id="KW-1185">Reference proteome</keyword>
<sequence length="37" mass="4337">MNENYKFLFSGQFFKGVDRMTNKKYVSVKDSKGRTAN</sequence>
<evidence type="ECO:0000313" key="2">
    <source>
        <dbReference type="Proteomes" id="UP000075666"/>
    </source>
</evidence>
<organism evidence="1 2">
    <name type="scientific">Heyndrickxia sporothermodurans</name>
    <dbReference type="NCBI Taxonomy" id="46224"/>
    <lineage>
        <taxon>Bacteria</taxon>
        <taxon>Bacillati</taxon>
        <taxon>Bacillota</taxon>
        <taxon>Bacilli</taxon>
        <taxon>Bacillales</taxon>
        <taxon>Bacillaceae</taxon>
        <taxon>Heyndrickxia</taxon>
    </lineage>
</organism>
<accession>A0A150LGY3</accession>
<name>A0A150LGY3_9BACI</name>
<dbReference type="Proteomes" id="UP000075666">
    <property type="component" value="Unassembled WGS sequence"/>
</dbReference>
<dbReference type="STRING" id="46224.B4102_0175"/>
<dbReference type="EMBL" id="LQYN01000005">
    <property type="protein sequence ID" value="KYD11504.1"/>
    <property type="molecule type" value="Genomic_DNA"/>
</dbReference>
<reference evidence="1 2" key="1">
    <citation type="submission" date="2016-01" db="EMBL/GenBank/DDBJ databases">
        <title>Genome Sequences of Twelve Sporeforming Bacillus Species Isolated from Foods.</title>
        <authorList>
            <person name="Berendsen E.M."/>
            <person name="Wells-Bennik M.H."/>
            <person name="Krawcyk A.O."/>
            <person name="De Jong A."/>
            <person name="Holsappel S."/>
            <person name="Eijlander R.T."/>
            <person name="Kuipers O.P."/>
        </authorList>
    </citation>
    <scope>NUCLEOTIDE SEQUENCE [LARGE SCALE GENOMIC DNA]</scope>
    <source>
        <strain evidence="1 2">B4102</strain>
    </source>
</reference>
<protein>
    <submittedName>
        <fullName evidence="1">Uncharacterized protein</fullName>
    </submittedName>
</protein>
<gene>
    <name evidence="1" type="ORF">B4102_0175</name>
</gene>
<proteinExistence type="predicted"/>
<dbReference type="PATRIC" id="fig|46224.3.peg.3427"/>
<dbReference type="AlphaFoldDB" id="A0A150LGY3"/>